<dbReference type="InterPro" id="IPR010035">
    <property type="entry name" value="Thi_S"/>
</dbReference>
<dbReference type="InterPro" id="IPR016155">
    <property type="entry name" value="Mopterin_synth/thiamin_S_b"/>
</dbReference>
<sequence length="64" mass="7150">MIVNGENMEFKDGMTVSDLLNNLNVEPSHVAVEIDLDIIDKNEFKTKRLDSNSKVEIIRFVGGG</sequence>
<dbReference type="RefSeq" id="WP_209702944.1">
    <property type="nucleotide sequence ID" value="NZ_JAGGLM010000019.1"/>
</dbReference>
<organism evidence="1 2">
    <name type="scientific">Clostridium algifaecis</name>
    <dbReference type="NCBI Taxonomy" id="1472040"/>
    <lineage>
        <taxon>Bacteria</taxon>
        <taxon>Bacillati</taxon>
        <taxon>Bacillota</taxon>
        <taxon>Clostridia</taxon>
        <taxon>Eubacteriales</taxon>
        <taxon>Clostridiaceae</taxon>
        <taxon>Clostridium</taxon>
    </lineage>
</organism>
<dbReference type="Proteomes" id="UP001519307">
    <property type="component" value="Unassembled WGS sequence"/>
</dbReference>
<dbReference type="CDD" id="cd00565">
    <property type="entry name" value="Ubl_ThiS"/>
    <property type="match status" value="1"/>
</dbReference>
<reference evidence="1 2" key="1">
    <citation type="submission" date="2021-03" db="EMBL/GenBank/DDBJ databases">
        <title>Genomic Encyclopedia of Type Strains, Phase IV (KMG-IV): sequencing the most valuable type-strain genomes for metagenomic binning, comparative biology and taxonomic classification.</title>
        <authorList>
            <person name="Goeker M."/>
        </authorList>
    </citation>
    <scope>NUCLEOTIDE SEQUENCE [LARGE SCALE GENOMIC DNA]</scope>
    <source>
        <strain evidence="1 2">DSM 28783</strain>
    </source>
</reference>
<dbReference type="NCBIfam" id="TIGR01683">
    <property type="entry name" value="thiS"/>
    <property type="match status" value="1"/>
</dbReference>
<dbReference type="InterPro" id="IPR012675">
    <property type="entry name" value="Beta-grasp_dom_sf"/>
</dbReference>
<dbReference type="SUPFAM" id="SSF54285">
    <property type="entry name" value="MoaD/ThiS"/>
    <property type="match status" value="1"/>
</dbReference>
<dbReference type="PANTHER" id="PTHR34472">
    <property type="entry name" value="SULFUR CARRIER PROTEIN THIS"/>
    <property type="match status" value="1"/>
</dbReference>
<dbReference type="Pfam" id="PF02597">
    <property type="entry name" value="ThiS"/>
    <property type="match status" value="1"/>
</dbReference>
<accession>A0ABS4KW83</accession>
<dbReference type="InterPro" id="IPR003749">
    <property type="entry name" value="ThiS/MoaD-like"/>
</dbReference>
<keyword evidence="2" id="KW-1185">Reference proteome</keyword>
<proteinExistence type="predicted"/>
<name>A0ABS4KW83_9CLOT</name>
<dbReference type="PANTHER" id="PTHR34472:SF1">
    <property type="entry name" value="SULFUR CARRIER PROTEIN THIS"/>
    <property type="match status" value="1"/>
</dbReference>
<evidence type="ECO:0000313" key="1">
    <source>
        <dbReference type="EMBL" id="MBP2033681.1"/>
    </source>
</evidence>
<comment type="caution">
    <text evidence="1">The sequence shown here is derived from an EMBL/GenBank/DDBJ whole genome shotgun (WGS) entry which is preliminary data.</text>
</comment>
<evidence type="ECO:0000313" key="2">
    <source>
        <dbReference type="Proteomes" id="UP001519307"/>
    </source>
</evidence>
<dbReference type="Gene3D" id="3.10.20.30">
    <property type="match status" value="1"/>
</dbReference>
<gene>
    <name evidence="1" type="ORF">J2Z42_002388</name>
</gene>
<protein>
    <submittedName>
        <fullName evidence="1">Sulfur carrier protein</fullName>
    </submittedName>
</protein>
<dbReference type="EMBL" id="JAGGLM010000019">
    <property type="protein sequence ID" value="MBP2033681.1"/>
    <property type="molecule type" value="Genomic_DNA"/>
</dbReference>